<comment type="similarity">
    <text evidence="6">Belongs to the insect chemoreceptor superfamily. Gustatory receptor (GR) family.</text>
</comment>
<evidence type="ECO:0000313" key="9">
    <source>
        <dbReference type="Proteomes" id="UP000095300"/>
    </source>
</evidence>
<dbReference type="VEuPathDB" id="VectorBase:SCAU016955"/>
<feature type="transmembrane region" description="Helical" evidence="6">
    <location>
        <begin position="38"/>
        <end position="59"/>
    </location>
</feature>
<feature type="transmembrane region" description="Helical" evidence="6">
    <location>
        <begin position="256"/>
        <end position="276"/>
    </location>
</feature>
<evidence type="ECO:0000256" key="1">
    <source>
        <dbReference type="ARBA" id="ARBA00004651"/>
    </source>
</evidence>
<evidence type="ECO:0000256" key="4">
    <source>
        <dbReference type="ARBA" id="ARBA00022989"/>
    </source>
</evidence>
<keyword evidence="6" id="KW-0675">Receptor</keyword>
<keyword evidence="4 6" id="KW-1133">Transmembrane helix</keyword>
<keyword evidence="9" id="KW-1185">Reference proteome</keyword>
<evidence type="ECO:0000256" key="6">
    <source>
        <dbReference type="RuleBase" id="RU363108"/>
    </source>
</evidence>
<dbReference type="GO" id="GO:0005886">
    <property type="term" value="C:plasma membrane"/>
    <property type="evidence" value="ECO:0007669"/>
    <property type="project" value="UniProtKB-SubCell"/>
</dbReference>
<dbReference type="GO" id="GO:0007165">
    <property type="term" value="P:signal transduction"/>
    <property type="evidence" value="ECO:0007669"/>
    <property type="project" value="UniProtKB-KW"/>
</dbReference>
<keyword evidence="3 6" id="KW-0812">Transmembrane</keyword>
<dbReference type="EnsemblMetazoa" id="SCAU016955-RA">
    <property type="protein sequence ID" value="SCAU016955-PA"/>
    <property type="gene ID" value="SCAU016955"/>
</dbReference>
<comment type="caution">
    <text evidence="6">Lacks conserved residue(s) required for the propagation of feature annotation.</text>
</comment>
<feature type="signal peptide" evidence="7">
    <location>
        <begin position="1"/>
        <end position="23"/>
    </location>
</feature>
<accession>A0A454A0P4</accession>
<sequence length="347" mass="40734">MRRSTKWMMTVHYYICLIMGIQSFCIDQATGRVYSTTIVSLYSALASMAMFTLLPLLYYIDFNSPYLHVQINGLLFVLRIIGLCVTIICNWIKRQEFMTTLRDLMQARDSFLKRWPLSEKLEQKYENTLRMKYFWGFATTVSMLLLSTEFYKLQFKLDSKYTLVAVMILYSVFHVLMMNYFLCMFHLNIMLMALNDEIKNILKMSCHLWQLQRAKQIGSGAFITQCCKLADDLDELAAAQYRLHLLGNRVYHMYDIQSACATLMVYLNSLSVYYMTYASLQRGQVLAKQYSTWSLMLVPIFLTSYYIDLTIFMFTIMAYPELYIKTGEMLRDCQPCTPTLDGRLEES</sequence>
<organism evidence="8 9">
    <name type="scientific">Stomoxys calcitrans</name>
    <name type="common">Stable fly</name>
    <name type="synonym">Conops calcitrans</name>
    <dbReference type="NCBI Taxonomy" id="35570"/>
    <lineage>
        <taxon>Eukaryota</taxon>
        <taxon>Metazoa</taxon>
        <taxon>Ecdysozoa</taxon>
        <taxon>Arthropoda</taxon>
        <taxon>Hexapoda</taxon>
        <taxon>Insecta</taxon>
        <taxon>Pterygota</taxon>
        <taxon>Neoptera</taxon>
        <taxon>Endopterygota</taxon>
        <taxon>Diptera</taxon>
        <taxon>Brachycera</taxon>
        <taxon>Muscomorpha</taxon>
        <taxon>Muscoidea</taxon>
        <taxon>Muscidae</taxon>
        <taxon>Stomoxys</taxon>
    </lineage>
</organism>
<proteinExistence type="inferred from homology"/>
<dbReference type="InterPro" id="IPR013604">
    <property type="entry name" value="7TM_chemorcpt"/>
</dbReference>
<feature type="transmembrane region" description="Helical" evidence="6">
    <location>
        <begin position="296"/>
        <end position="319"/>
    </location>
</feature>
<protein>
    <recommendedName>
        <fullName evidence="6">Gustatory receptor</fullName>
    </recommendedName>
</protein>
<feature type="transmembrane region" description="Helical" evidence="6">
    <location>
        <begin position="133"/>
        <end position="151"/>
    </location>
</feature>
<keyword evidence="5 6" id="KW-0472">Membrane</keyword>
<evidence type="ECO:0000256" key="2">
    <source>
        <dbReference type="ARBA" id="ARBA00022475"/>
    </source>
</evidence>
<dbReference type="AlphaFoldDB" id="A0A454A0P4"/>
<evidence type="ECO:0000313" key="8">
    <source>
        <dbReference type="EnsemblMetazoa" id="SCAU016955-PA"/>
    </source>
</evidence>
<name>A0A454A0P4_STOCA</name>
<dbReference type="GO" id="GO:0050909">
    <property type="term" value="P:sensory perception of taste"/>
    <property type="evidence" value="ECO:0007669"/>
    <property type="project" value="InterPro"/>
</dbReference>
<reference evidence="8" key="1">
    <citation type="submission" date="2020-05" db="UniProtKB">
        <authorList>
            <consortium name="EnsemblMetazoa"/>
        </authorList>
    </citation>
    <scope>IDENTIFICATION</scope>
    <source>
        <strain evidence="8">USDA</strain>
    </source>
</reference>
<dbReference type="Proteomes" id="UP000095300">
    <property type="component" value="Unassembled WGS sequence"/>
</dbReference>
<feature type="transmembrane region" description="Helical" evidence="6">
    <location>
        <begin position="163"/>
        <end position="182"/>
    </location>
</feature>
<comment type="function">
    <text evidence="6">Gustatory receptor which mediates acceptance or avoidance behavior, depending on its substrates.</text>
</comment>
<evidence type="ECO:0000256" key="5">
    <source>
        <dbReference type="ARBA" id="ARBA00023136"/>
    </source>
</evidence>
<feature type="transmembrane region" description="Helical" evidence="6">
    <location>
        <begin position="71"/>
        <end position="92"/>
    </location>
</feature>
<evidence type="ECO:0000256" key="3">
    <source>
        <dbReference type="ARBA" id="ARBA00022692"/>
    </source>
</evidence>
<keyword evidence="6" id="KW-0807">Transducer</keyword>
<comment type="subcellular location">
    <subcellularLocation>
        <location evidence="1 6">Cell membrane</location>
        <topology evidence="1 6">Multi-pass membrane protein</topology>
    </subcellularLocation>
</comment>
<evidence type="ECO:0000256" key="7">
    <source>
        <dbReference type="SAM" id="SignalP"/>
    </source>
</evidence>
<keyword evidence="2 6" id="KW-1003">Cell membrane</keyword>
<feature type="chain" id="PRO_5019479565" description="Gustatory receptor" evidence="7">
    <location>
        <begin position="24"/>
        <end position="347"/>
    </location>
</feature>
<keyword evidence="7" id="KW-0732">Signal</keyword>
<dbReference type="Pfam" id="PF08395">
    <property type="entry name" value="7tm_7"/>
    <property type="match status" value="1"/>
</dbReference>